<dbReference type="PANTHER" id="PTHR46268">
    <property type="entry name" value="STRESS RESPONSE PROTEIN NHAX"/>
    <property type="match status" value="1"/>
</dbReference>
<organism evidence="3 4">
    <name type="scientific">Brevibacterium casei</name>
    <dbReference type="NCBI Taxonomy" id="33889"/>
    <lineage>
        <taxon>Bacteria</taxon>
        <taxon>Bacillati</taxon>
        <taxon>Actinomycetota</taxon>
        <taxon>Actinomycetes</taxon>
        <taxon>Micrococcales</taxon>
        <taxon>Brevibacteriaceae</taxon>
        <taxon>Brevibacterium</taxon>
    </lineage>
</organism>
<dbReference type="PANTHER" id="PTHR46268:SF6">
    <property type="entry name" value="UNIVERSAL STRESS PROTEIN UP12"/>
    <property type="match status" value="1"/>
</dbReference>
<feature type="domain" description="UspA" evidence="2">
    <location>
        <begin position="20"/>
        <end position="156"/>
    </location>
</feature>
<evidence type="ECO:0000313" key="4">
    <source>
        <dbReference type="Proteomes" id="UP000595374"/>
    </source>
</evidence>
<dbReference type="RefSeq" id="WP_198499553.1">
    <property type="nucleotide sequence ID" value="NZ_CP065989.1"/>
</dbReference>
<dbReference type="Pfam" id="PF00582">
    <property type="entry name" value="Usp"/>
    <property type="match status" value="2"/>
</dbReference>
<dbReference type="InterPro" id="IPR006015">
    <property type="entry name" value="Universal_stress_UspA"/>
</dbReference>
<name>A0A7T3ZZD8_9MICO</name>
<comment type="similarity">
    <text evidence="1">Belongs to the universal stress protein A family.</text>
</comment>
<evidence type="ECO:0000256" key="1">
    <source>
        <dbReference type="ARBA" id="ARBA00008791"/>
    </source>
</evidence>
<feature type="domain" description="UspA" evidence="2">
    <location>
        <begin position="200"/>
        <end position="335"/>
    </location>
</feature>
<dbReference type="PRINTS" id="PR01438">
    <property type="entry name" value="UNVRSLSTRESS"/>
</dbReference>
<dbReference type="EMBL" id="CP065989">
    <property type="protein sequence ID" value="QQB14488.1"/>
    <property type="molecule type" value="Genomic_DNA"/>
</dbReference>
<dbReference type="Gene3D" id="3.40.50.620">
    <property type="entry name" value="HUPs"/>
    <property type="match status" value="2"/>
</dbReference>
<accession>A0A7T3ZZD8</accession>
<dbReference type="InterPro" id="IPR014729">
    <property type="entry name" value="Rossmann-like_a/b/a_fold"/>
</dbReference>
<dbReference type="SUPFAM" id="SSF52402">
    <property type="entry name" value="Adenine nucleotide alpha hydrolases-like"/>
    <property type="match status" value="2"/>
</dbReference>
<proteinExistence type="inferred from homology"/>
<sequence length="354" mass="36926">MSEQDRTQGAGSPPVGESDAVIVGIDGSPPSRNALNWAIQEARSLGKPIRLVGAYTIPSVAAAAIDVSYVPIDDSAIRQSVTNTLKEAAAEVKAAGVPVEAVIEIGDAAGVLIEESKTGGLTVVGSRGRGGFAGRLLGTVSSALPAHSACPTVVVPAAWQAETDKAAHPTSSRPIRQDRGEIEETDPDAEAIAGLRFDGKVVVGVDSLGAESPALWKAARLAVRRGSPLHIVAVITTTVIGPEWLPSTADLERLINEGADKLVVAKQRIKDEFPDLDVTWTLFDGQPAEVLVRASDTAEVLVIGSRGRGGFAGLLLGSTSQSVLPYSQCPTMVVRVSRDADKRREEGEIPEPSL</sequence>
<reference evidence="3 4" key="1">
    <citation type="submission" date="2020-12" db="EMBL/GenBank/DDBJ databases">
        <title>FDA dAtabase for Regulatory Grade micrObial Sequences (FDA-ARGOS): Supporting development and validation of Infectious Disease Dx tests.</title>
        <authorList>
            <person name="Sproer C."/>
            <person name="Gronow S."/>
            <person name="Severitt S."/>
            <person name="Schroder I."/>
            <person name="Tallon L."/>
            <person name="Sadzewicz L."/>
            <person name="Zhao X."/>
            <person name="Boylan J."/>
            <person name="Ott S."/>
            <person name="Bowen H."/>
            <person name="Vavikolanu K."/>
            <person name="Mehta A."/>
            <person name="Aluvathingal J."/>
            <person name="Nadendla S."/>
            <person name="Lowell S."/>
            <person name="Myers T."/>
            <person name="Yan Y."/>
            <person name="Sichtig H."/>
        </authorList>
    </citation>
    <scope>NUCLEOTIDE SEQUENCE [LARGE SCALE GENOMIC DNA]</scope>
    <source>
        <strain evidence="3 4">FDAARGOS_990</strain>
    </source>
</reference>
<dbReference type="Proteomes" id="UP000595374">
    <property type="component" value="Chromosome"/>
</dbReference>
<protein>
    <submittedName>
        <fullName evidence="3">Universal stress protein</fullName>
    </submittedName>
</protein>
<gene>
    <name evidence="3" type="ORF">I6H47_00275</name>
</gene>
<dbReference type="AlphaFoldDB" id="A0A7T3ZZD8"/>
<evidence type="ECO:0000259" key="2">
    <source>
        <dbReference type="Pfam" id="PF00582"/>
    </source>
</evidence>
<evidence type="ECO:0000313" key="3">
    <source>
        <dbReference type="EMBL" id="QQB14488.1"/>
    </source>
</evidence>
<dbReference type="InterPro" id="IPR006016">
    <property type="entry name" value="UspA"/>
</dbReference>